<dbReference type="Pfam" id="PF04883">
    <property type="entry name" value="HK97-gp10_like"/>
    <property type="match status" value="1"/>
</dbReference>
<organism evidence="1 2">
    <name type="scientific">Paenibacillus polymyxa</name>
    <name type="common">Bacillus polymyxa</name>
    <dbReference type="NCBI Taxonomy" id="1406"/>
    <lineage>
        <taxon>Bacteria</taxon>
        <taxon>Bacillati</taxon>
        <taxon>Bacillota</taxon>
        <taxon>Bacilli</taxon>
        <taxon>Bacillales</taxon>
        <taxon>Paenibacillaceae</taxon>
        <taxon>Paenibacillus</taxon>
    </lineage>
</organism>
<protein>
    <submittedName>
        <fullName evidence="1">Bacteriophage protein of uncharacterized function (DUF646)</fullName>
    </submittedName>
</protein>
<dbReference type="InterPro" id="IPR010064">
    <property type="entry name" value="HK97-gp10_tail"/>
</dbReference>
<dbReference type="EMBL" id="UGSC01000001">
    <property type="protein sequence ID" value="SUA68233.1"/>
    <property type="molecule type" value="Genomic_DNA"/>
</dbReference>
<dbReference type="AlphaFoldDB" id="A0A378XWS4"/>
<dbReference type="GeneID" id="93350363"/>
<accession>A0A378XWS4</accession>
<dbReference type="RefSeq" id="WP_019686675.1">
    <property type="nucleotide sequence ID" value="NZ_CP036496.1"/>
</dbReference>
<evidence type="ECO:0000313" key="1">
    <source>
        <dbReference type="EMBL" id="SUA68233.1"/>
    </source>
</evidence>
<reference evidence="1 2" key="1">
    <citation type="submission" date="2018-06" db="EMBL/GenBank/DDBJ databases">
        <authorList>
            <consortium name="Pathogen Informatics"/>
            <person name="Doyle S."/>
        </authorList>
    </citation>
    <scope>NUCLEOTIDE SEQUENCE [LARGE SCALE GENOMIC DNA]</scope>
    <source>
        <strain evidence="1 2">NCTC10343</strain>
    </source>
</reference>
<sequence>MARDIDIDQLVSEITRSVQEYTDDVEKGIDQHLDEVAEKVRQEAETSAPKHTGKYAKGFKVSDQSKGTLKRLVVWNKKHSRRVHLLEFGHAKRGGGRVRAYPHLRPAYDHHAAHLADDIKRIIRNGGR</sequence>
<gene>
    <name evidence="1" type="ORF">NCTC10343_01577</name>
</gene>
<proteinExistence type="predicted"/>
<evidence type="ECO:0000313" key="2">
    <source>
        <dbReference type="Proteomes" id="UP000254400"/>
    </source>
</evidence>
<dbReference type="Proteomes" id="UP000254400">
    <property type="component" value="Unassembled WGS sequence"/>
</dbReference>
<name>A0A378XWS4_PAEPO</name>